<feature type="region of interest" description="Disordered" evidence="2">
    <location>
        <begin position="34"/>
        <end position="113"/>
    </location>
</feature>
<dbReference type="InterPro" id="IPR013517">
    <property type="entry name" value="FG-GAP"/>
</dbReference>
<keyword evidence="1" id="KW-0732">Signal</keyword>
<dbReference type="SUPFAM" id="SSF50965">
    <property type="entry name" value="Galactose oxidase, central domain"/>
    <property type="match status" value="1"/>
</dbReference>
<reference evidence="3 4" key="1">
    <citation type="journal article" date="2014" name="Environ. Microbiol.">
        <title>Halorhabdus tiamatea: proteogenomics and glycosidase activity measurements identify the first cultivated euryarchaeon from a deep-sea anoxic brine lake as potential polysaccharide degrader.</title>
        <authorList>
            <person name="Werner J."/>
            <person name="Ferrer M."/>
            <person name="Michel G."/>
            <person name="Mann A.J."/>
            <person name="Huang S."/>
            <person name="Juarez S."/>
            <person name="Ciordia S."/>
            <person name="Albar J.P."/>
            <person name="Alcaide M."/>
            <person name="La Cono V."/>
            <person name="Yakimov M.M."/>
            <person name="Antunes A."/>
            <person name="Taborda M."/>
            <person name="Da Costa M.S."/>
            <person name="Amann R.I."/>
            <person name="Gloeckner F.O."/>
            <person name="Golyshina O.V."/>
            <person name="Golyshin P.N."/>
            <person name="Teeling H."/>
        </authorList>
    </citation>
    <scope>NUCLEOTIDE SEQUENCE [LARGE SCALE GENOMIC DNA]</scope>
    <source>
        <strain evidence="4">SARL4B</strain>
    </source>
</reference>
<accession>S6D2Z8</accession>
<evidence type="ECO:0000313" key="3">
    <source>
        <dbReference type="EMBL" id="CCQ33700.1"/>
    </source>
</evidence>
<proteinExistence type="predicted"/>
<name>S6D2Z8_9EURY</name>
<dbReference type="HOGENOM" id="CLU_034189_1_0_2"/>
<dbReference type="PANTHER" id="PTHR36220">
    <property type="entry name" value="UNNAMED PRODUCT"/>
    <property type="match status" value="1"/>
</dbReference>
<protein>
    <submittedName>
        <fullName evidence="3">Hypothetical PKD domain protein</fullName>
    </submittedName>
</protein>
<organism evidence="3 4">
    <name type="scientific">Halorhabdus tiamatea SARL4B</name>
    <dbReference type="NCBI Taxonomy" id="1033806"/>
    <lineage>
        <taxon>Archaea</taxon>
        <taxon>Methanobacteriati</taxon>
        <taxon>Methanobacteriota</taxon>
        <taxon>Stenosarchaea group</taxon>
        <taxon>Halobacteria</taxon>
        <taxon>Halobacteriales</taxon>
        <taxon>Haloarculaceae</taxon>
        <taxon>Halorhabdus</taxon>
    </lineage>
</organism>
<feature type="compositionally biased region" description="Polar residues" evidence="2">
    <location>
        <begin position="34"/>
        <end position="51"/>
    </location>
</feature>
<dbReference type="InterPro" id="IPR028994">
    <property type="entry name" value="Integrin_alpha_N"/>
</dbReference>
<dbReference type="PANTHER" id="PTHR36220:SF1">
    <property type="entry name" value="GAMMA TUBULIN COMPLEX COMPONENT C-TERMINAL DOMAIN-CONTAINING PROTEIN"/>
    <property type="match status" value="1"/>
</dbReference>
<evidence type="ECO:0000256" key="1">
    <source>
        <dbReference type="ARBA" id="ARBA00022729"/>
    </source>
</evidence>
<feature type="region of interest" description="Disordered" evidence="2">
    <location>
        <begin position="462"/>
        <end position="481"/>
    </location>
</feature>
<dbReference type="KEGG" id="hti:HTIA_1573"/>
<evidence type="ECO:0000256" key="2">
    <source>
        <dbReference type="SAM" id="MobiDB-lite"/>
    </source>
</evidence>
<evidence type="ECO:0000313" key="4">
    <source>
        <dbReference type="Proteomes" id="UP000015381"/>
    </source>
</evidence>
<sequence length="486" mass="49085">MVWLSGPAMNQRRRQFLTGIGVFGIGVLAGCGSDSGSNPGTDTPSATPSNASSGGTPTRTPSTTLTPGNAPTPSPTATDTSTPVSPTTETNKLAAGDGGEHDSFGDSVAVSGDGSTAIIGAESEGEPNGREAGAAYVFSRDGDSWTQEAKLAAGDGNKHHFFGDSVAVSADGSRALIGAWGYSDSNGDDVGSAYVFRRKNGSWLQETKLAASDGDGSDLFGAAVGIAGDGTTAIIGARKDQNPHGEGSGSAYVFSRDGESWTEDAKVMAGDGDEGDQFGHSVSMSRDGSSALVGAHFDADPHGTNAGSAYVFRRADGSWTQAAKLVADDGDSWDNFGRAVSLSGDGATAIVGSSYDEDPIGEGAGSAYAFRRVDGTWTQEAKLTAPDGNPEDEFATSVALSADGSSVIIGTPNDDTPNAENTGSAYAFTNENGSWALQARFAAGDGDEVDGLGRSVAVSNDGSTALLGAPADDDPNGEWAGSAYVF</sequence>
<dbReference type="Pfam" id="PF14312">
    <property type="entry name" value="FG-GAP_2"/>
    <property type="match status" value="7"/>
</dbReference>
<dbReference type="EMBL" id="HF571520">
    <property type="protein sequence ID" value="CCQ33700.1"/>
    <property type="molecule type" value="Genomic_DNA"/>
</dbReference>
<dbReference type="InterPro" id="IPR011043">
    <property type="entry name" value="Gal_Oxase/kelch_b-propeller"/>
</dbReference>
<keyword evidence="4" id="KW-1185">Reference proteome</keyword>
<dbReference type="Gene3D" id="2.130.10.130">
    <property type="entry name" value="Integrin alpha, N-terminal"/>
    <property type="match status" value="3"/>
</dbReference>
<dbReference type="Proteomes" id="UP000015381">
    <property type="component" value="Chromosome I"/>
</dbReference>
<dbReference type="AlphaFoldDB" id="S6D2Z8"/>
<gene>
    <name evidence="3" type="ORF">HTIA_1573</name>
</gene>
<feature type="compositionally biased region" description="Low complexity" evidence="2">
    <location>
        <begin position="52"/>
        <end position="68"/>
    </location>
</feature>
<feature type="compositionally biased region" description="Low complexity" evidence="2">
    <location>
        <begin position="75"/>
        <end position="90"/>
    </location>
</feature>